<accession>B8C0U1</accession>
<dbReference type="Proteomes" id="UP000001449">
    <property type="component" value="Chromosome 4"/>
</dbReference>
<dbReference type="InParanoid" id="B8C0U1"/>
<dbReference type="HOGENOM" id="CLU_045518_2_3_1"/>
<dbReference type="RefSeq" id="XP_002289589.1">
    <property type="nucleotide sequence ID" value="XM_002289553.1"/>
</dbReference>
<dbReference type="PANTHER" id="PTHR43242:SF1">
    <property type="entry name" value="NAD(P)-BINDING ROSSMANN-FOLD SUPERFAMILY PROTEIN"/>
    <property type="match status" value="1"/>
</dbReference>
<dbReference type="PANTHER" id="PTHR43242">
    <property type="entry name" value="NAD(P)-BINDING ROSSMANN-FOLD SUPERFAMILY PROTEIN"/>
    <property type="match status" value="1"/>
</dbReference>
<dbReference type="eggNOG" id="KOG1430">
    <property type="taxonomic scope" value="Eukaryota"/>
</dbReference>
<feature type="domain" description="RmlD-like substrate binding" evidence="1">
    <location>
        <begin position="93"/>
        <end position="195"/>
    </location>
</feature>
<reference evidence="2 3" key="2">
    <citation type="journal article" date="2008" name="Nature">
        <title>The Phaeodactylum genome reveals the evolutionary history of diatom genomes.</title>
        <authorList>
            <person name="Bowler C."/>
            <person name="Allen A.E."/>
            <person name="Badger J.H."/>
            <person name="Grimwood J."/>
            <person name="Jabbari K."/>
            <person name="Kuo A."/>
            <person name="Maheswari U."/>
            <person name="Martens C."/>
            <person name="Maumus F."/>
            <person name="Otillar R.P."/>
            <person name="Rayko E."/>
            <person name="Salamov A."/>
            <person name="Vandepoele K."/>
            <person name="Beszteri B."/>
            <person name="Gruber A."/>
            <person name="Heijde M."/>
            <person name="Katinka M."/>
            <person name="Mock T."/>
            <person name="Valentin K."/>
            <person name="Verret F."/>
            <person name="Berges J.A."/>
            <person name="Brownlee C."/>
            <person name="Cadoret J.P."/>
            <person name="Chiovitti A."/>
            <person name="Choi C.J."/>
            <person name="Coesel S."/>
            <person name="De Martino A."/>
            <person name="Detter J.C."/>
            <person name="Durkin C."/>
            <person name="Falciatore A."/>
            <person name="Fournet J."/>
            <person name="Haruta M."/>
            <person name="Huysman M.J."/>
            <person name="Jenkins B.D."/>
            <person name="Jiroutova K."/>
            <person name="Jorgensen R.E."/>
            <person name="Joubert Y."/>
            <person name="Kaplan A."/>
            <person name="Kroger N."/>
            <person name="Kroth P.G."/>
            <person name="La Roche J."/>
            <person name="Lindquist E."/>
            <person name="Lommer M."/>
            <person name="Martin-Jezequel V."/>
            <person name="Lopez P.J."/>
            <person name="Lucas S."/>
            <person name="Mangogna M."/>
            <person name="McGinnis K."/>
            <person name="Medlin L.K."/>
            <person name="Montsant A."/>
            <person name="Oudot-Le Secq M.P."/>
            <person name="Napoli C."/>
            <person name="Obornik M."/>
            <person name="Parker M.S."/>
            <person name="Petit J.L."/>
            <person name="Porcel B.M."/>
            <person name="Poulsen N."/>
            <person name="Robison M."/>
            <person name="Rychlewski L."/>
            <person name="Rynearson T.A."/>
            <person name="Schmutz J."/>
            <person name="Shapiro H."/>
            <person name="Siaut M."/>
            <person name="Stanley M."/>
            <person name="Sussman M.R."/>
            <person name="Taylor A.R."/>
            <person name="Vardi A."/>
            <person name="von Dassow P."/>
            <person name="Vyverman W."/>
            <person name="Willis A."/>
            <person name="Wyrwicz L.S."/>
            <person name="Rokhsar D.S."/>
            <person name="Weissenbach J."/>
            <person name="Armbrust E.V."/>
            <person name="Green B.R."/>
            <person name="Van de Peer Y."/>
            <person name="Grigoriev I.V."/>
        </authorList>
    </citation>
    <scope>NUCLEOTIDE SEQUENCE [LARGE SCALE GENOMIC DNA]</scope>
    <source>
        <strain evidence="2 3">CCMP1335</strain>
    </source>
</reference>
<dbReference type="STRING" id="35128.B8C0U1"/>
<evidence type="ECO:0000259" key="1">
    <source>
        <dbReference type="Pfam" id="PF04321"/>
    </source>
</evidence>
<dbReference type="InterPro" id="IPR036291">
    <property type="entry name" value="NAD(P)-bd_dom_sf"/>
</dbReference>
<sequence length="387" mass="42334">MADTFPPKKILITGSSGYVGQHMISHIGIHGLVVQAPSSSDVNASPLSPSASVNQRYEVYCAYNSLPNFEDDISNLFNGTAHKLHPSIVKMQSVSNIDFRNPNYIHKIQQACGGTVDVIIHLAALSSPFYCESHAEEAWKINCPVELLSLKAPIMYMSTDQVYEGTKQFYGENDETVPVNVYGRTKLAFERILLGGLGSSTLLTAKELGSSTLPEFLTNVISNNLRPHNKSVILRSSLILGKPTPFPNGCRKGFPSFLQFIEDRLKNQISTDYFVNEYRSVVHLEDVIGSIRHFVLKALSPNDDTAADEGVQVFNLGGSTRVSRYELATFVATHLNTDSTAVNGVNRPKEGGGVPSPPDISMNVDKLARELGKKLDGVKEIVETTFG</sequence>
<dbReference type="EMBL" id="CM000641">
    <property type="protein sequence ID" value="EED93126.1"/>
    <property type="molecule type" value="Genomic_DNA"/>
</dbReference>
<dbReference type="PaxDb" id="35128-Thaps4064"/>
<name>B8C0U1_THAPS</name>
<protein>
    <recommendedName>
        <fullName evidence="1">RmlD-like substrate binding domain-containing protein</fullName>
    </recommendedName>
</protein>
<reference evidence="2 3" key="1">
    <citation type="journal article" date="2004" name="Science">
        <title>The genome of the diatom Thalassiosira pseudonana: ecology, evolution, and metabolism.</title>
        <authorList>
            <person name="Armbrust E.V."/>
            <person name="Berges J.A."/>
            <person name="Bowler C."/>
            <person name="Green B.R."/>
            <person name="Martinez D."/>
            <person name="Putnam N.H."/>
            <person name="Zhou S."/>
            <person name="Allen A.E."/>
            <person name="Apt K.E."/>
            <person name="Bechner M."/>
            <person name="Brzezinski M.A."/>
            <person name="Chaal B.K."/>
            <person name="Chiovitti A."/>
            <person name="Davis A.K."/>
            <person name="Demarest M.S."/>
            <person name="Detter J.C."/>
            <person name="Glavina T."/>
            <person name="Goodstein D."/>
            <person name="Hadi M.Z."/>
            <person name="Hellsten U."/>
            <person name="Hildebrand M."/>
            <person name="Jenkins B.D."/>
            <person name="Jurka J."/>
            <person name="Kapitonov V.V."/>
            <person name="Kroger N."/>
            <person name="Lau W.W."/>
            <person name="Lane T.W."/>
            <person name="Larimer F.W."/>
            <person name="Lippmeier J.C."/>
            <person name="Lucas S."/>
            <person name="Medina M."/>
            <person name="Montsant A."/>
            <person name="Obornik M."/>
            <person name="Parker M.S."/>
            <person name="Palenik B."/>
            <person name="Pazour G.J."/>
            <person name="Richardson P.M."/>
            <person name="Rynearson T.A."/>
            <person name="Saito M.A."/>
            <person name="Schwartz D.C."/>
            <person name="Thamatrakoln K."/>
            <person name="Valentin K."/>
            <person name="Vardi A."/>
            <person name="Wilkerson F.P."/>
            <person name="Rokhsar D.S."/>
        </authorList>
    </citation>
    <scope>NUCLEOTIDE SEQUENCE [LARGE SCALE GENOMIC DNA]</scope>
    <source>
        <strain evidence="2 3">CCMP1335</strain>
    </source>
</reference>
<dbReference type="KEGG" id="tps:THAPSDRAFT_4064"/>
<dbReference type="SUPFAM" id="SSF51735">
    <property type="entry name" value="NAD(P)-binding Rossmann-fold domains"/>
    <property type="match status" value="1"/>
</dbReference>
<keyword evidence="3" id="KW-1185">Reference proteome</keyword>
<proteinExistence type="predicted"/>
<dbReference type="GeneID" id="7446720"/>
<organism evidence="2 3">
    <name type="scientific">Thalassiosira pseudonana</name>
    <name type="common">Marine diatom</name>
    <name type="synonym">Cyclotella nana</name>
    <dbReference type="NCBI Taxonomy" id="35128"/>
    <lineage>
        <taxon>Eukaryota</taxon>
        <taxon>Sar</taxon>
        <taxon>Stramenopiles</taxon>
        <taxon>Ochrophyta</taxon>
        <taxon>Bacillariophyta</taxon>
        <taxon>Coscinodiscophyceae</taxon>
        <taxon>Thalassiosirophycidae</taxon>
        <taxon>Thalassiosirales</taxon>
        <taxon>Thalassiosiraceae</taxon>
        <taxon>Thalassiosira</taxon>
    </lineage>
</organism>
<dbReference type="Pfam" id="PF04321">
    <property type="entry name" value="RmlD_sub_bind"/>
    <property type="match status" value="1"/>
</dbReference>
<evidence type="ECO:0000313" key="3">
    <source>
        <dbReference type="Proteomes" id="UP000001449"/>
    </source>
</evidence>
<gene>
    <name evidence="2" type="ORF">THAPSDRAFT_4064</name>
</gene>
<dbReference type="OMA" id="KFMEWLH"/>
<dbReference type="AlphaFoldDB" id="B8C0U1"/>
<dbReference type="Gene3D" id="3.40.50.720">
    <property type="entry name" value="NAD(P)-binding Rossmann-like Domain"/>
    <property type="match status" value="1"/>
</dbReference>
<dbReference type="InterPro" id="IPR029903">
    <property type="entry name" value="RmlD-like-bd"/>
</dbReference>
<evidence type="ECO:0000313" key="2">
    <source>
        <dbReference type="EMBL" id="EED93126.1"/>
    </source>
</evidence>